<organism evidence="1 2">
    <name type="scientific">Fluviicola taffensis (strain DSM 16823 / NCIMB 13979 / RW262)</name>
    <dbReference type="NCBI Taxonomy" id="755732"/>
    <lineage>
        <taxon>Bacteria</taxon>
        <taxon>Pseudomonadati</taxon>
        <taxon>Bacteroidota</taxon>
        <taxon>Flavobacteriia</taxon>
        <taxon>Flavobacteriales</taxon>
        <taxon>Crocinitomicaceae</taxon>
        <taxon>Fluviicola</taxon>
    </lineage>
</organism>
<dbReference type="Proteomes" id="UP000007463">
    <property type="component" value="Chromosome"/>
</dbReference>
<dbReference type="AlphaFoldDB" id="F2IIG2"/>
<dbReference type="RefSeq" id="WP_013687657.1">
    <property type="nucleotide sequence ID" value="NC_015321.1"/>
</dbReference>
<gene>
    <name evidence="1" type="ordered locus">Fluta_2909</name>
</gene>
<protein>
    <recommendedName>
        <fullName evidence="3">Lipoprotein</fullName>
    </recommendedName>
</protein>
<keyword evidence="2" id="KW-1185">Reference proteome</keyword>
<sequence precursor="true">MKRNKLNVFWLVLIVVIQSCNSEKIPVSDSEIQLEDTIGKTRFTYSQVKTSDFQVSVGGFQVLYEYSKPIDTLSTYSGAFELGKDSVLFLRLNKIAFNEESNETNSEFIAGELEGLFIYSSKKFTPIKPPFFKPDFSSFILRGNDLYYWGFEKFEILYACKYNILTHKLIKKRIGEPIGTDYYGVYSQPEIGAGKIRFVTDGNQIDATLDLDLNLKQIFNPTDYLEF</sequence>
<evidence type="ECO:0000313" key="1">
    <source>
        <dbReference type="EMBL" id="AEA44888.1"/>
    </source>
</evidence>
<evidence type="ECO:0000313" key="2">
    <source>
        <dbReference type="Proteomes" id="UP000007463"/>
    </source>
</evidence>
<reference evidence="2" key="2">
    <citation type="submission" date="2011-02" db="EMBL/GenBank/DDBJ databases">
        <title>The complete genome of Fluviicola taffensis DSM 16823.</title>
        <authorList>
            <consortium name="US DOE Joint Genome Institute (JGI-PGF)"/>
            <person name="Lucas S."/>
            <person name="Copeland A."/>
            <person name="Lapidus A."/>
            <person name="Bruce D."/>
            <person name="Goodwin L."/>
            <person name="Pitluck S."/>
            <person name="Kyrpides N."/>
            <person name="Mavromatis K."/>
            <person name="Ivanova N."/>
            <person name="Mikhailova N."/>
            <person name="Pagani I."/>
            <person name="Chertkov O."/>
            <person name="Detter J.C."/>
            <person name="Han C."/>
            <person name="Tapia R."/>
            <person name="Land M."/>
            <person name="Hauser L."/>
            <person name="Markowitz V."/>
            <person name="Cheng J.-F."/>
            <person name="Hugenholtz P."/>
            <person name="Woyke T."/>
            <person name="Wu D."/>
            <person name="Tindall B."/>
            <person name="Pomrenke H.G."/>
            <person name="Brambilla E."/>
            <person name="Klenk H.-P."/>
            <person name="Eisen J.A."/>
        </authorList>
    </citation>
    <scope>NUCLEOTIDE SEQUENCE [LARGE SCALE GENOMIC DNA]</scope>
    <source>
        <strain evidence="2">DSM 16823 / RW262 / RW262</strain>
    </source>
</reference>
<dbReference type="HOGENOM" id="CLU_1218316_0_0_10"/>
<dbReference type="STRING" id="755732.Fluta_2909"/>
<dbReference type="EMBL" id="CP002542">
    <property type="protein sequence ID" value="AEA44888.1"/>
    <property type="molecule type" value="Genomic_DNA"/>
</dbReference>
<reference evidence="1 2" key="1">
    <citation type="journal article" date="2011" name="Stand. Genomic Sci.">
        <title>Complete genome sequence of the gliding freshwater bacterium Fluviicola taffensis type strain (RW262).</title>
        <authorList>
            <person name="Woyke T."/>
            <person name="Chertkov O."/>
            <person name="Lapidus A."/>
            <person name="Nolan M."/>
            <person name="Lucas S."/>
            <person name="Del Rio T.G."/>
            <person name="Tice H."/>
            <person name="Cheng J.F."/>
            <person name="Tapia R."/>
            <person name="Han C."/>
            <person name="Goodwin L."/>
            <person name="Pitluck S."/>
            <person name="Liolios K."/>
            <person name="Pagani I."/>
            <person name="Ivanova N."/>
            <person name="Huntemann M."/>
            <person name="Mavromatis K."/>
            <person name="Mikhailova N."/>
            <person name="Pati A."/>
            <person name="Chen A."/>
            <person name="Palaniappan K."/>
            <person name="Land M."/>
            <person name="Hauser L."/>
            <person name="Brambilla E.M."/>
            <person name="Rohde M."/>
            <person name="Mwirichia R."/>
            <person name="Sikorski J."/>
            <person name="Tindall B.J."/>
            <person name="Goker M."/>
            <person name="Bristow J."/>
            <person name="Eisen J.A."/>
            <person name="Markowitz V."/>
            <person name="Hugenholtz P."/>
            <person name="Klenk H.P."/>
            <person name="Kyrpides N.C."/>
        </authorList>
    </citation>
    <scope>NUCLEOTIDE SEQUENCE [LARGE SCALE GENOMIC DNA]</scope>
    <source>
        <strain evidence="2">DSM 16823 / RW262 / RW262</strain>
    </source>
</reference>
<accession>F2IIG2</accession>
<evidence type="ECO:0008006" key="3">
    <source>
        <dbReference type="Google" id="ProtNLM"/>
    </source>
</evidence>
<name>F2IIG2_FLUTR</name>
<dbReference type="KEGG" id="fte:Fluta_2909"/>
<proteinExistence type="predicted"/>
<dbReference type="PROSITE" id="PS51257">
    <property type="entry name" value="PROKAR_LIPOPROTEIN"/>
    <property type="match status" value="1"/>
</dbReference>